<dbReference type="InterPro" id="IPR001503">
    <property type="entry name" value="Glyco_trans_10"/>
</dbReference>
<gene>
    <name evidence="16" type="ORF">BaRGS_00019343</name>
</gene>
<dbReference type="InterPro" id="IPR031481">
    <property type="entry name" value="Glyco_tran_10_N"/>
</dbReference>
<dbReference type="EMBL" id="JACVVK020000138">
    <property type="protein sequence ID" value="KAK7489399.1"/>
    <property type="molecule type" value="Genomic_DNA"/>
</dbReference>
<evidence type="ECO:0000256" key="6">
    <source>
        <dbReference type="ARBA" id="ARBA00022692"/>
    </source>
</evidence>
<protein>
    <recommendedName>
        <fullName evidence="12">Fucosyltransferase</fullName>
        <ecNumber evidence="12">2.4.1.-</ecNumber>
    </recommendedName>
</protein>
<organism evidence="16 17">
    <name type="scientific">Batillaria attramentaria</name>
    <dbReference type="NCBI Taxonomy" id="370345"/>
    <lineage>
        <taxon>Eukaryota</taxon>
        <taxon>Metazoa</taxon>
        <taxon>Spiralia</taxon>
        <taxon>Lophotrochozoa</taxon>
        <taxon>Mollusca</taxon>
        <taxon>Gastropoda</taxon>
        <taxon>Caenogastropoda</taxon>
        <taxon>Sorbeoconcha</taxon>
        <taxon>Cerithioidea</taxon>
        <taxon>Batillariidae</taxon>
        <taxon>Batillaria</taxon>
    </lineage>
</organism>
<comment type="similarity">
    <text evidence="3 12">Belongs to the glycosyltransferase 10 family.</text>
</comment>
<dbReference type="InterPro" id="IPR055270">
    <property type="entry name" value="Glyco_tran_10_C"/>
</dbReference>
<dbReference type="Pfam" id="PF17039">
    <property type="entry name" value="Glyco_tran_10_N"/>
    <property type="match status" value="1"/>
</dbReference>
<feature type="compositionally biased region" description="Low complexity" evidence="13">
    <location>
        <begin position="58"/>
        <end position="79"/>
    </location>
</feature>
<evidence type="ECO:0000259" key="14">
    <source>
        <dbReference type="Pfam" id="PF00852"/>
    </source>
</evidence>
<evidence type="ECO:0000256" key="3">
    <source>
        <dbReference type="ARBA" id="ARBA00008919"/>
    </source>
</evidence>
<evidence type="ECO:0000313" key="16">
    <source>
        <dbReference type="EMBL" id="KAK7489399.1"/>
    </source>
</evidence>
<dbReference type="InterPro" id="IPR038577">
    <property type="entry name" value="GT10-like_C_sf"/>
</dbReference>
<evidence type="ECO:0000256" key="7">
    <source>
        <dbReference type="ARBA" id="ARBA00022968"/>
    </source>
</evidence>
<evidence type="ECO:0000256" key="8">
    <source>
        <dbReference type="ARBA" id="ARBA00022989"/>
    </source>
</evidence>
<dbReference type="GO" id="GO:0032580">
    <property type="term" value="C:Golgi cisterna membrane"/>
    <property type="evidence" value="ECO:0007669"/>
    <property type="project" value="UniProtKB-SubCell"/>
</dbReference>
<keyword evidence="6 12" id="KW-0812">Transmembrane</keyword>
<feature type="domain" description="Fucosyltransferase N-terminal" evidence="15">
    <location>
        <begin position="127"/>
        <end position="226"/>
    </location>
</feature>
<keyword evidence="11" id="KW-0325">Glycoprotein</keyword>
<dbReference type="EC" id="2.4.1.-" evidence="12"/>
<comment type="subcellular location">
    <subcellularLocation>
        <location evidence="1">Golgi apparatus membrane</location>
        <topology evidence="1">Single-pass type II membrane protein</topology>
    </subcellularLocation>
    <subcellularLocation>
        <location evidence="12">Golgi apparatus</location>
        <location evidence="12">Golgi stack membrane</location>
        <topology evidence="12">Single-pass type II membrane protein</topology>
    </subcellularLocation>
</comment>
<comment type="caution">
    <text evidence="16">The sequence shown here is derived from an EMBL/GenBank/DDBJ whole genome shotgun (WGS) entry which is preliminary data.</text>
</comment>
<evidence type="ECO:0000256" key="1">
    <source>
        <dbReference type="ARBA" id="ARBA00004323"/>
    </source>
</evidence>
<dbReference type="GO" id="GO:0000139">
    <property type="term" value="C:Golgi membrane"/>
    <property type="evidence" value="ECO:0007669"/>
    <property type="project" value="UniProtKB-SubCell"/>
</dbReference>
<evidence type="ECO:0000256" key="10">
    <source>
        <dbReference type="ARBA" id="ARBA00023136"/>
    </source>
</evidence>
<accession>A0ABD0KR26</accession>
<sequence>ERMSKNKSVFCIIGVAALLSGFAALHMLAGPRLYASVLRLGENALMYQTASSNFTTTELSNLSTTSNATPPNTYPATTSRPSPPPESEQWNALTSLLKNSSDDLSKFDSVFIKRQESGEKGDKQPVKLIYVFKSIDWFGGSFGGCKVSACAFTYNASLRTKAEAVLVHACRIGGEPPSDRPPGQIWVAMALESPIHYNAGYRNPLWKGAFNWTMTYRTDSDIFYPYAFLAYREKSPNKDYKAIAKSKTRNAAWFVSNCFTQSKRSTYVKELQKHIDVDIYGKCGQHSCPRHDEARCSALLNSTYRFYLSFENSVCRDYVTEKFYKIFANVNAIPVVRGGADYKKFFPPGTFIDAGDFKTPQSLAAHLKRLASDEDVFAAMLERKNHFVSTSGQSAAKCELCRKLHSWKGEKTYPDLPEWVGKDTCWTPKDLGT</sequence>
<evidence type="ECO:0000256" key="11">
    <source>
        <dbReference type="ARBA" id="ARBA00023180"/>
    </source>
</evidence>
<evidence type="ECO:0000256" key="4">
    <source>
        <dbReference type="ARBA" id="ARBA00022676"/>
    </source>
</evidence>
<evidence type="ECO:0000256" key="2">
    <source>
        <dbReference type="ARBA" id="ARBA00004922"/>
    </source>
</evidence>
<feature type="non-terminal residue" evidence="16">
    <location>
        <position position="1"/>
    </location>
</feature>
<dbReference type="Gene3D" id="3.40.50.11660">
    <property type="entry name" value="Glycosyl transferase family 10, C-terminal domain"/>
    <property type="match status" value="1"/>
</dbReference>
<keyword evidence="4 12" id="KW-0328">Glycosyltransferase</keyword>
<keyword evidence="7" id="KW-0735">Signal-anchor</keyword>
<proteinExistence type="inferred from homology"/>
<reference evidence="16 17" key="1">
    <citation type="journal article" date="2023" name="Sci. Data">
        <title>Genome assembly of the Korean intertidal mud-creeper Batillaria attramentaria.</title>
        <authorList>
            <person name="Patra A.K."/>
            <person name="Ho P.T."/>
            <person name="Jun S."/>
            <person name="Lee S.J."/>
            <person name="Kim Y."/>
            <person name="Won Y.J."/>
        </authorList>
    </citation>
    <scope>NUCLEOTIDE SEQUENCE [LARGE SCALE GENOMIC DNA]</scope>
    <source>
        <strain evidence="16">Wonlab-2016</strain>
    </source>
</reference>
<evidence type="ECO:0000256" key="12">
    <source>
        <dbReference type="RuleBase" id="RU003832"/>
    </source>
</evidence>
<evidence type="ECO:0000256" key="5">
    <source>
        <dbReference type="ARBA" id="ARBA00022679"/>
    </source>
</evidence>
<comment type="pathway">
    <text evidence="2">Protein modification; protein glycosylation.</text>
</comment>
<name>A0ABD0KR26_9CAEN</name>
<dbReference type="AlphaFoldDB" id="A0ABD0KR26"/>
<dbReference type="PANTHER" id="PTHR48438:SF1">
    <property type="entry name" value="ALPHA-(1,3)-FUCOSYLTRANSFERASE C-RELATED"/>
    <property type="match status" value="1"/>
</dbReference>
<dbReference type="PANTHER" id="PTHR48438">
    <property type="entry name" value="ALPHA-(1,3)-FUCOSYLTRANSFERASE C-RELATED"/>
    <property type="match status" value="1"/>
</dbReference>
<keyword evidence="8" id="KW-1133">Transmembrane helix</keyword>
<dbReference type="Pfam" id="PF00852">
    <property type="entry name" value="Glyco_transf_10"/>
    <property type="match status" value="1"/>
</dbReference>
<dbReference type="Proteomes" id="UP001519460">
    <property type="component" value="Unassembled WGS sequence"/>
</dbReference>
<dbReference type="GO" id="GO:0008417">
    <property type="term" value="F:fucosyltransferase activity"/>
    <property type="evidence" value="ECO:0007669"/>
    <property type="project" value="UniProtKB-ARBA"/>
</dbReference>
<keyword evidence="5 12" id="KW-0808">Transferase</keyword>
<feature type="domain" description="Fucosyltransferase C-terminal" evidence="14">
    <location>
        <begin position="245"/>
        <end position="419"/>
    </location>
</feature>
<feature type="region of interest" description="Disordered" evidence="13">
    <location>
        <begin position="58"/>
        <end position="89"/>
    </location>
</feature>
<evidence type="ECO:0000313" key="17">
    <source>
        <dbReference type="Proteomes" id="UP001519460"/>
    </source>
</evidence>
<evidence type="ECO:0000256" key="9">
    <source>
        <dbReference type="ARBA" id="ARBA00023034"/>
    </source>
</evidence>
<evidence type="ECO:0000256" key="13">
    <source>
        <dbReference type="SAM" id="MobiDB-lite"/>
    </source>
</evidence>
<dbReference type="FunFam" id="3.40.50.11660:FF:000004">
    <property type="entry name" value="Glycoprotein 3-alpha-L-fucosyltransferase A"/>
    <property type="match status" value="1"/>
</dbReference>
<keyword evidence="9 12" id="KW-0333">Golgi apparatus</keyword>
<evidence type="ECO:0000259" key="15">
    <source>
        <dbReference type="Pfam" id="PF17039"/>
    </source>
</evidence>
<keyword evidence="10" id="KW-0472">Membrane</keyword>
<dbReference type="SUPFAM" id="SSF53756">
    <property type="entry name" value="UDP-Glycosyltransferase/glycogen phosphorylase"/>
    <property type="match status" value="1"/>
</dbReference>
<keyword evidence="17" id="KW-1185">Reference proteome</keyword>